<dbReference type="PATRIC" id="fig|380.5.peg.1779"/>
<sequence length="82" mass="8448">MYSTLDVRLSGAERAFLRAVRHAGGSLHVADDRDRALAKACATAGVLAFIGGSNGLGVLGGRSSVSLTGKGHAYLDRLARAH</sequence>
<dbReference type="KEGG" id="sfh:SFHH103_01676"/>
<accession>G9A7E3</accession>
<dbReference type="Proteomes" id="UP000007735">
    <property type="component" value="Chromosome"/>
</dbReference>
<organism evidence="1 2">
    <name type="scientific">Sinorhizobium fredii (strain HH103)</name>
    <dbReference type="NCBI Taxonomy" id="1117943"/>
    <lineage>
        <taxon>Bacteria</taxon>
        <taxon>Pseudomonadati</taxon>
        <taxon>Pseudomonadota</taxon>
        <taxon>Alphaproteobacteria</taxon>
        <taxon>Hyphomicrobiales</taxon>
        <taxon>Rhizobiaceae</taxon>
        <taxon>Sinorhizobium/Ensifer group</taxon>
        <taxon>Sinorhizobium</taxon>
    </lineage>
</organism>
<gene>
    <name evidence="1" type="ordered locus">SFHH103_01676</name>
</gene>
<name>G9A7E3_SINF1</name>
<dbReference type="AlphaFoldDB" id="G9A7E3"/>
<reference evidence="1 2" key="1">
    <citation type="journal article" date="2012" name="J. Bacteriol.">
        <title>Genome sequence of the soybean symbiont Sinorhizobium fredii HH103.</title>
        <authorList>
            <person name="Weidner S."/>
            <person name="Becker A."/>
            <person name="Bonilla I."/>
            <person name="Jaenicke S."/>
            <person name="Lloret J."/>
            <person name="Margaret I."/>
            <person name="Puhler A."/>
            <person name="Ruiz-Sainz J.E."/>
            <person name="Schneiker-Bekel S."/>
            <person name="Szczepanowski R."/>
            <person name="Vinardell J.M."/>
            <person name="Zehner S."/>
            <person name="Gottfert M."/>
        </authorList>
    </citation>
    <scope>NUCLEOTIDE SEQUENCE [LARGE SCALE GENOMIC DNA]</scope>
    <source>
        <strain evidence="1 2">HH103</strain>
    </source>
</reference>
<proteinExistence type="predicted"/>
<dbReference type="EMBL" id="HE616890">
    <property type="protein sequence ID" value="CCE96173.1"/>
    <property type="molecule type" value="Genomic_DNA"/>
</dbReference>
<dbReference type="HOGENOM" id="CLU_2555938_0_0_5"/>
<dbReference type="RefSeq" id="WP_014328636.1">
    <property type="nucleotide sequence ID" value="NC_016812.1"/>
</dbReference>
<protein>
    <recommendedName>
        <fullName evidence="3">Transcriptional regulator</fullName>
    </recommendedName>
</protein>
<evidence type="ECO:0000313" key="2">
    <source>
        <dbReference type="Proteomes" id="UP000007735"/>
    </source>
</evidence>
<dbReference type="STRING" id="1117943.SFHH103_01676"/>
<evidence type="ECO:0000313" key="1">
    <source>
        <dbReference type="EMBL" id="CCE96173.1"/>
    </source>
</evidence>
<evidence type="ECO:0008006" key="3">
    <source>
        <dbReference type="Google" id="ProtNLM"/>
    </source>
</evidence>